<reference evidence="1 2" key="1">
    <citation type="journal article" date="2018" name="Front. Plant Sci.">
        <title>Red Clover (Trifolium pratense) and Zigzag Clover (T. medium) - A Picture of Genomic Similarities and Differences.</title>
        <authorList>
            <person name="Dluhosova J."/>
            <person name="Istvanek J."/>
            <person name="Nedelnik J."/>
            <person name="Repkova J."/>
        </authorList>
    </citation>
    <scope>NUCLEOTIDE SEQUENCE [LARGE SCALE GENOMIC DNA]</scope>
    <source>
        <strain evidence="2">cv. 10/8</strain>
        <tissue evidence="1">Leaf</tissue>
    </source>
</reference>
<name>A0A392RWC1_9FABA</name>
<proteinExistence type="predicted"/>
<keyword evidence="2" id="KW-1185">Reference proteome</keyword>
<comment type="caution">
    <text evidence="1">The sequence shown here is derived from an EMBL/GenBank/DDBJ whole genome shotgun (WGS) entry which is preliminary data.</text>
</comment>
<accession>A0A392RWC1</accession>
<sequence>AGNGGAIIVIVAGEGCLQALIVLKVGYLLDLELFHEPC</sequence>
<evidence type="ECO:0000313" key="2">
    <source>
        <dbReference type="Proteomes" id="UP000265520"/>
    </source>
</evidence>
<dbReference type="AlphaFoldDB" id="A0A392RWC1"/>
<dbReference type="Proteomes" id="UP000265520">
    <property type="component" value="Unassembled WGS sequence"/>
</dbReference>
<feature type="non-terminal residue" evidence="1">
    <location>
        <position position="1"/>
    </location>
</feature>
<organism evidence="1 2">
    <name type="scientific">Trifolium medium</name>
    <dbReference type="NCBI Taxonomy" id="97028"/>
    <lineage>
        <taxon>Eukaryota</taxon>
        <taxon>Viridiplantae</taxon>
        <taxon>Streptophyta</taxon>
        <taxon>Embryophyta</taxon>
        <taxon>Tracheophyta</taxon>
        <taxon>Spermatophyta</taxon>
        <taxon>Magnoliopsida</taxon>
        <taxon>eudicotyledons</taxon>
        <taxon>Gunneridae</taxon>
        <taxon>Pentapetalae</taxon>
        <taxon>rosids</taxon>
        <taxon>fabids</taxon>
        <taxon>Fabales</taxon>
        <taxon>Fabaceae</taxon>
        <taxon>Papilionoideae</taxon>
        <taxon>50 kb inversion clade</taxon>
        <taxon>NPAAA clade</taxon>
        <taxon>Hologalegina</taxon>
        <taxon>IRL clade</taxon>
        <taxon>Trifolieae</taxon>
        <taxon>Trifolium</taxon>
    </lineage>
</organism>
<protein>
    <submittedName>
        <fullName evidence="1">Uncharacterized protein</fullName>
    </submittedName>
</protein>
<evidence type="ECO:0000313" key="1">
    <source>
        <dbReference type="EMBL" id="MCI39866.1"/>
    </source>
</evidence>
<dbReference type="EMBL" id="LXQA010272805">
    <property type="protein sequence ID" value="MCI39866.1"/>
    <property type="molecule type" value="Genomic_DNA"/>
</dbReference>